<evidence type="ECO:0000313" key="3">
    <source>
        <dbReference type="Proteomes" id="UP001642409"/>
    </source>
</evidence>
<dbReference type="EMBL" id="CATOUU010000805">
    <property type="protein sequence ID" value="CAI9949936.1"/>
    <property type="molecule type" value="Genomic_DNA"/>
</dbReference>
<sequence>MNVCPVSAKPAKFGRQSLRYGQPCRKDFSLSRTSSLMYFGAGENDSQDKNTMFGSFAAFLSGRTSFVWLLQALTNSLGACTNGKTGVSRWSNQSSLGGSSYLSLMFLTDAKNSSLDIF</sequence>
<proteinExistence type="predicted"/>
<dbReference type="Proteomes" id="UP001642409">
    <property type="component" value="Unassembled WGS sequence"/>
</dbReference>
<organism evidence="1">
    <name type="scientific">Hexamita inflata</name>
    <dbReference type="NCBI Taxonomy" id="28002"/>
    <lineage>
        <taxon>Eukaryota</taxon>
        <taxon>Metamonada</taxon>
        <taxon>Diplomonadida</taxon>
        <taxon>Hexamitidae</taxon>
        <taxon>Hexamitinae</taxon>
        <taxon>Hexamita</taxon>
    </lineage>
</organism>
<reference evidence="2 3" key="2">
    <citation type="submission" date="2024-07" db="EMBL/GenBank/DDBJ databases">
        <authorList>
            <person name="Akdeniz Z."/>
        </authorList>
    </citation>
    <scope>NUCLEOTIDE SEQUENCE [LARGE SCALE GENOMIC DNA]</scope>
</reference>
<reference evidence="1" key="1">
    <citation type="submission" date="2023-06" db="EMBL/GenBank/DDBJ databases">
        <authorList>
            <person name="Kurt Z."/>
        </authorList>
    </citation>
    <scope>NUCLEOTIDE SEQUENCE</scope>
</reference>
<keyword evidence="3" id="KW-1185">Reference proteome</keyword>
<protein>
    <submittedName>
        <fullName evidence="2">Hypothetical_protein</fullName>
    </submittedName>
</protein>
<accession>A0AA86Q195</accession>
<evidence type="ECO:0000313" key="1">
    <source>
        <dbReference type="EMBL" id="CAI9949936.1"/>
    </source>
</evidence>
<dbReference type="EMBL" id="CAXDID020000198">
    <property type="protein sequence ID" value="CAL6053766.1"/>
    <property type="molecule type" value="Genomic_DNA"/>
</dbReference>
<dbReference type="AlphaFoldDB" id="A0AA86Q195"/>
<comment type="caution">
    <text evidence="1">The sequence shown here is derived from an EMBL/GenBank/DDBJ whole genome shotgun (WGS) entry which is preliminary data.</text>
</comment>
<name>A0AA86Q195_9EUKA</name>
<evidence type="ECO:0000313" key="2">
    <source>
        <dbReference type="EMBL" id="CAL6053766.1"/>
    </source>
</evidence>
<gene>
    <name evidence="1" type="ORF">HINF_LOCUS37581</name>
    <name evidence="2" type="ORF">HINF_LOCUS45622</name>
</gene>